<keyword evidence="3" id="KW-1185">Reference proteome</keyword>
<name>A0A848GBG1_9BACT</name>
<feature type="transmembrane region" description="Helical" evidence="1">
    <location>
        <begin position="37"/>
        <end position="56"/>
    </location>
</feature>
<dbReference type="Proteomes" id="UP000583266">
    <property type="component" value="Unassembled WGS sequence"/>
</dbReference>
<accession>A0A848GBG1</accession>
<gene>
    <name evidence="2" type="ORF">HHL17_01375</name>
</gene>
<keyword evidence="1" id="KW-0812">Transmembrane</keyword>
<dbReference type="InterPro" id="IPR050445">
    <property type="entry name" value="Bact_polysacc_biosynth/exp"/>
</dbReference>
<protein>
    <submittedName>
        <fullName evidence="2">Lipopolysaccharide biosynthesis protein</fullName>
    </submittedName>
</protein>
<dbReference type="PANTHER" id="PTHR32309:SF31">
    <property type="entry name" value="CAPSULAR EXOPOLYSACCHARIDE FAMILY"/>
    <property type="match status" value="1"/>
</dbReference>
<evidence type="ECO:0000313" key="2">
    <source>
        <dbReference type="EMBL" id="NML35834.1"/>
    </source>
</evidence>
<dbReference type="AlphaFoldDB" id="A0A848GBG1"/>
<keyword evidence="1" id="KW-1133">Transmembrane helix</keyword>
<evidence type="ECO:0000256" key="1">
    <source>
        <dbReference type="SAM" id="Phobius"/>
    </source>
</evidence>
<dbReference type="PANTHER" id="PTHR32309">
    <property type="entry name" value="TYROSINE-PROTEIN KINASE"/>
    <property type="match status" value="1"/>
</dbReference>
<reference evidence="2 3" key="1">
    <citation type="submission" date="2020-04" db="EMBL/GenBank/DDBJ databases">
        <title>Chitinophaga sp. G-6-1-13 sp. nov., isolated from soil.</title>
        <authorList>
            <person name="Dahal R.H."/>
            <person name="Chaudhary D.K."/>
        </authorList>
    </citation>
    <scope>NUCLEOTIDE SEQUENCE [LARGE SCALE GENOMIC DNA]</scope>
    <source>
        <strain evidence="2 3">G-6-1-13</strain>
    </source>
</reference>
<dbReference type="RefSeq" id="WP_169223023.1">
    <property type="nucleotide sequence ID" value="NZ_JABBGC010000001.1"/>
</dbReference>
<feature type="transmembrane region" description="Helical" evidence="1">
    <location>
        <begin position="333"/>
        <end position="351"/>
    </location>
</feature>
<organism evidence="2 3">
    <name type="scientific">Chitinophaga fulva</name>
    <dbReference type="NCBI Taxonomy" id="2728842"/>
    <lineage>
        <taxon>Bacteria</taxon>
        <taxon>Pseudomonadati</taxon>
        <taxon>Bacteroidota</taxon>
        <taxon>Chitinophagia</taxon>
        <taxon>Chitinophagales</taxon>
        <taxon>Chitinophagaceae</taxon>
        <taxon>Chitinophaga</taxon>
    </lineage>
</organism>
<comment type="caution">
    <text evidence="2">The sequence shown here is derived from an EMBL/GenBank/DDBJ whole genome shotgun (WGS) entry which is preliminary data.</text>
</comment>
<keyword evidence="1" id="KW-0472">Membrane</keyword>
<sequence>MESSKQNAAILKQEEEFTLRDLILKIQVWLKYLVGKWLILIFVGLAGAAAGFFYAFKQKANYVGELTFVLEDSKSGGLGGYANLASQFGIDLGGGASSNFFSGENIMGFLVSRLMIEKTLLHPIKVNGKAISLADFYMDFNEMKKAWGKNPDLAKISFPVTNDRSNFTLLQDSVLNVIYSTIVKKNLKIGKPDKKYSFIAVTCTTPNELFSKEFTTQLVDEATRFYVATKLKRSKTNVDKLQASADSLEILLNKKTYSAAAAQDINMNPARRVATVGSELDLRDKMMLQTIYGEVIKNLEISKMSMEGETPVIQIIDSPILPLKKEKLSKLKAMIVGGFVSTVLMLVLLIVRKMYSDTMKE</sequence>
<evidence type="ECO:0000313" key="3">
    <source>
        <dbReference type="Proteomes" id="UP000583266"/>
    </source>
</evidence>
<proteinExistence type="predicted"/>
<dbReference type="EMBL" id="JABBGC010000001">
    <property type="protein sequence ID" value="NML35834.1"/>
    <property type="molecule type" value="Genomic_DNA"/>
</dbReference>